<keyword evidence="1" id="KW-1133">Transmembrane helix</keyword>
<feature type="transmembrane region" description="Helical" evidence="1">
    <location>
        <begin position="62"/>
        <end position="84"/>
    </location>
</feature>
<protein>
    <recommendedName>
        <fullName evidence="4">RDD family protein</fullName>
    </recommendedName>
</protein>
<evidence type="ECO:0008006" key="4">
    <source>
        <dbReference type="Google" id="ProtNLM"/>
    </source>
</evidence>
<sequence length="91" mass="9573">MRRLAGSSSDFAAFGWERARHSDARRRSRKIFQCVVDLTVFCVLPLAGLVVFWAGGPGSGSLVGLSVLEALAVAGLGVQVVLYARPARGAA</sequence>
<evidence type="ECO:0000313" key="2">
    <source>
        <dbReference type="EMBL" id="GAA2652937.1"/>
    </source>
</evidence>
<dbReference type="EMBL" id="BAAASJ010000099">
    <property type="protein sequence ID" value="GAA2652937.1"/>
    <property type="molecule type" value="Genomic_DNA"/>
</dbReference>
<keyword evidence="3" id="KW-1185">Reference proteome</keyword>
<evidence type="ECO:0000313" key="3">
    <source>
        <dbReference type="Proteomes" id="UP001500151"/>
    </source>
</evidence>
<accession>A0ABN3RHR2</accession>
<keyword evidence="1" id="KW-0472">Membrane</keyword>
<keyword evidence="1" id="KW-0812">Transmembrane</keyword>
<comment type="caution">
    <text evidence="2">The sequence shown here is derived from an EMBL/GenBank/DDBJ whole genome shotgun (WGS) entry which is preliminary data.</text>
</comment>
<dbReference type="Proteomes" id="UP001500151">
    <property type="component" value="Unassembled WGS sequence"/>
</dbReference>
<feature type="transmembrane region" description="Helical" evidence="1">
    <location>
        <begin position="35"/>
        <end position="56"/>
    </location>
</feature>
<proteinExistence type="predicted"/>
<evidence type="ECO:0000256" key="1">
    <source>
        <dbReference type="SAM" id="Phobius"/>
    </source>
</evidence>
<gene>
    <name evidence="2" type="ORF">GCM10010307_64110</name>
</gene>
<reference evidence="2 3" key="1">
    <citation type="journal article" date="2019" name="Int. J. Syst. Evol. Microbiol.">
        <title>The Global Catalogue of Microorganisms (GCM) 10K type strain sequencing project: providing services to taxonomists for standard genome sequencing and annotation.</title>
        <authorList>
            <consortium name="The Broad Institute Genomics Platform"/>
            <consortium name="The Broad Institute Genome Sequencing Center for Infectious Disease"/>
            <person name="Wu L."/>
            <person name="Ma J."/>
        </authorList>
    </citation>
    <scope>NUCLEOTIDE SEQUENCE [LARGE SCALE GENOMIC DNA]</scope>
    <source>
        <strain evidence="2 3">JCM 4524</strain>
    </source>
</reference>
<name>A0ABN3RHR2_9ACTN</name>
<organism evidence="2 3">
    <name type="scientific">Streptomyces vastus</name>
    <dbReference type="NCBI Taxonomy" id="285451"/>
    <lineage>
        <taxon>Bacteria</taxon>
        <taxon>Bacillati</taxon>
        <taxon>Actinomycetota</taxon>
        <taxon>Actinomycetes</taxon>
        <taxon>Kitasatosporales</taxon>
        <taxon>Streptomycetaceae</taxon>
        <taxon>Streptomyces</taxon>
    </lineage>
</organism>